<keyword evidence="4" id="KW-1185">Reference proteome</keyword>
<feature type="transmembrane region" description="Helical" evidence="1">
    <location>
        <begin position="48"/>
        <end position="64"/>
    </location>
</feature>
<accession>A0A9J7BPR1</accession>
<reference evidence="3" key="1">
    <citation type="submission" date="2021-04" db="EMBL/GenBank/DDBJ databases">
        <title>Phylogenetic analysis of Acidobacteriaceae.</title>
        <authorList>
            <person name="Qiu L."/>
            <person name="Zhang Q."/>
        </authorList>
    </citation>
    <scope>NUCLEOTIDE SEQUENCE</scope>
    <source>
        <strain evidence="3">DSM 25168</strain>
    </source>
</reference>
<name>A0A9J7BPR1_9BACT</name>
<gene>
    <name evidence="3" type="ORF">MOP44_02225</name>
</gene>
<feature type="domain" description="DUF6677" evidence="2">
    <location>
        <begin position="28"/>
        <end position="139"/>
    </location>
</feature>
<evidence type="ECO:0000313" key="4">
    <source>
        <dbReference type="Proteomes" id="UP001059380"/>
    </source>
</evidence>
<keyword evidence="1" id="KW-0472">Membrane</keyword>
<evidence type="ECO:0000313" key="3">
    <source>
        <dbReference type="EMBL" id="UWZ84763.1"/>
    </source>
</evidence>
<protein>
    <recommendedName>
        <fullName evidence="2">DUF6677 domain-containing protein</fullName>
    </recommendedName>
</protein>
<dbReference type="KEGG" id="orp:MOP44_02225"/>
<evidence type="ECO:0000256" key="1">
    <source>
        <dbReference type="SAM" id="Phobius"/>
    </source>
</evidence>
<evidence type="ECO:0000259" key="2">
    <source>
        <dbReference type="Pfam" id="PF20382"/>
    </source>
</evidence>
<dbReference type="Pfam" id="PF20382">
    <property type="entry name" value="DUF6677"/>
    <property type="match status" value="1"/>
</dbReference>
<feature type="transmembrane region" description="Helical" evidence="1">
    <location>
        <begin position="115"/>
        <end position="134"/>
    </location>
</feature>
<feature type="transmembrane region" description="Helical" evidence="1">
    <location>
        <begin position="76"/>
        <end position="95"/>
    </location>
</feature>
<organism evidence="3 4">
    <name type="scientific">Occallatibacter riparius</name>
    <dbReference type="NCBI Taxonomy" id="1002689"/>
    <lineage>
        <taxon>Bacteria</taxon>
        <taxon>Pseudomonadati</taxon>
        <taxon>Acidobacteriota</taxon>
        <taxon>Terriglobia</taxon>
        <taxon>Terriglobales</taxon>
        <taxon>Acidobacteriaceae</taxon>
        <taxon>Occallatibacter</taxon>
    </lineage>
</organism>
<dbReference type="RefSeq" id="WP_260794269.1">
    <property type="nucleotide sequence ID" value="NZ_CP093313.1"/>
</dbReference>
<keyword evidence="1" id="KW-0812">Transmembrane</keyword>
<proteinExistence type="predicted"/>
<sequence length="141" mass="14699">MATPPNRIAPASAAAPRNAQGGFVYLPLIAGWLVPGAGHFLLRKWGRGALLAFSIIGMFVLGIAMQGKIYSSAHDILDVLGLVGDLGNGLLYVLGRALNLGADQVQVTTGDYGRAFIVVAGLLNVIAAIDAHNLRTGRKPL</sequence>
<dbReference type="EMBL" id="CP093313">
    <property type="protein sequence ID" value="UWZ84763.1"/>
    <property type="molecule type" value="Genomic_DNA"/>
</dbReference>
<dbReference type="InterPro" id="IPR046499">
    <property type="entry name" value="DUF6677"/>
</dbReference>
<dbReference type="Proteomes" id="UP001059380">
    <property type="component" value="Chromosome"/>
</dbReference>
<keyword evidence="1" id="KW-1133">Transmembrane helix</keyword>
<feature type="transmembrane region" description="Helical" evidence="1">
    <location>
        <begin position="23"/>
        <end position="42"/>
    </location>
</feature>
<dbReference type="AlphaFoldDB" id="A0A9J7BPR1"/>